<evidence type="ECO:0000313" key="2">
    <source>
        <dbReference type="Proteomes" id="UP000077315"/>
    </source>
</evidence>
<proteinExistence type="predicted"/>
<gene>
    <name evidence="1" type="ORF">PHYBLDRAFT_167432</name>
</gene>
<dbReference type="VEuPathDB" id="FungiDB:PHYBLDRAFT_167432"/>
<reference evidence="2" key="1">
    <citation type="submission" date="2015-06" db="EMBL/GenBank/DDBJ databases">
        <title>Expansion of signal transduction pathways in fungi by whole-genome duplication.</title>
        <authorList>
            <consortium name="DOE Joint Genome Institute"/>
            <person name="Corrochano L.M."/>
            <person name="Kuo A."/>
            <person name="Marcet-Houben M."/>
            <person name="Polaino S."/>
            <person name="Salamov A."/>
            <person name="Villalobos J.M."/>
            <person name="Alvarez M.I."/>
            <person name="Avalos J."/>
            <person name="Benito E.P."/>
            <person name="Benoit I."/>
            <person name="Burger G."/>
            <person name="Camino L.P."/>
            <person name="Canovas D."/>
            <person name="Cerda-Olmedo E."/>
            <person name="Cheng J.-F."/>
            <person name="Dominguez A."/>
            <person name="Elias M."/>
            <person name="Eslava A.P."/>
            <person name="Glaser F."/>
            <person name="Grimwood J."/>
            <person name="Gutierrez G."/>
            <person name="Heitman J."/>
            <person name="Henrissat B."/>
            <person name="Iturriaga E.A."/>
            <person name="Lang B.F."/>
            <person name="Lavin J.L."/>
            <person name="Lee S."/>
            <person name="Li W."/>
            <person name="Lindquist E."/>
            <person name="Lopez-Garcia S."/>
            <person name="Luque E.M."/>
            <person name="Marcos A.T."/>
            <person name="Martin J."/>
            <person name="McCluskey K."/>
            <person name="Medina H.R."/>
            <person name="Miralles-Duran A."/>
            <person name="Miyazaki A."/>
            <person name="Munoz-Torres E."/>
            <person name="Oguiza J.A."/>
            <person name="Ohm R."/>
            <person name="Olmedo M."/>
            <person name="Orejas M."/>
            <person name="Ortiz-Castellanos L."/>
            <person name="Pisabarro A.G."/>
            <person name="Rodriguez-Romero J."/>
            <person name="Ruiz-Herrera J."/>
            <person name="Ruiz-Vazquez R."/>
            <person name="Sanz C."/>
            <person name="Schackwitz W."/>
            <person name="Schmutz J."/>
            <person name="Shahriari M."/>
            <person name="Shelest E."/>
            <person name="Silva-Franco F."/>
            <person name="Soanes D."/>
            <person name="Syed K."/>
            <person name="Tagua V.G."/>
            <person name="Talbot N.J."/>
            <person name="Thon M."/>
            <person name="De vries R.P."/>
            <person name="Wiebenga A."/>
            <person name="Yadav J.S."/>
            <person name="Braun E.L."/>
            <person name="Baker S."/>
            <person name="Garre V."/>
            <person name="Horwitz B."/>
            <person name="Torres-Martinez S."/>
            <person name="Idnurm A."/>
            <person name="Herrera-Estrella A."/>
            <person name="Gabaldon T."/>
            <person name="Grigoriev I.V."/>
        </authorList>
    </citation>
    <scope>NUCLEOTIDE SEQUENCE [LARGE SCALE GENOMIC DNA]</scope>
    <source>
        <strain evidence="2">NRRL 1555(-)</strain>
    </source>
</reference>
<dbReference type="RefSeq" id="XP_018293151.1">
    <property type="nucleotide sequence ID" value="XM_018435639.1"/>
</dbReference>
<dbReference type="Proteomes" id="UP000077315">
    <property type="component" value="Unassembled WGS sequence"/>
</dbReference>
<evidence type="ECO:0000313" key="1">
    <source>
        <dbReference type="EMBL" id="OAD75111.1"/>
    </source>
</evidence>
<dbReference type="AlphaFoldDB" id="A0A163AQQ1"/>
<dbReference type="EMBL" id="KV440978">
    <property type="protein sequence ID" value="OAD75111.1"/>
    <property type="molecule type" value="Genomic_DNA"/>
</dbReference>
<dbReference type="InParanoid" id="A0A163AQQ1"/>
<name>A0A163AQQ1_PHYB8</name>
<accession>A0A163AQQ1</accession>
<organism evidence="1 2">
    <name type="scientific">Phycomyces blakesleeanus (strain ATCC 8743b / DSM 1359 / FGSC 10004 / NBRC 33097 / NRRL 1555)</name>
    <dbReference type="NCBI Taxonomy" id="763407"/>
    <lineage>
        <taxon>Eukaryota</taxon>
        <taxon>Fungi</taxon>
        <taxon>Fungi incertae sedis</taxon>
        <taxon>Mucoromycota</taxon>
        <taxon>Mucoromycotina</taxon>
        <taxon>Mucoromycetes</taxon>
        <taxon>Mucorales</taxon>
        <taxon>Phycomycetaceae</taxon>
        <taxon>Phycomyces</taxon>
    </lineage>
</organism>
<sequence length="185" mass="21108">MYSVVLKSAKDSNARQKAINCMVSFLYTVRLVDIGRYKKKQVLNRITYYLYKFHSIEPSLLRIHLQGPLCFACLFHLGVIVGRGLLGSGDWTTASTQDADKKHAISTWSLMGAVENKTHNMIFKKKSLGRQDYSKECTFFQDTIFCPEGLEKDNGPRTVRLHPTVKPSRTGEILYYTPSTQKLIH</sequence>
<dbReference type="GeneID" id="28996545"/>
<keyword evidence="2" id="KW-1185">Reference proteome</keyword>
<protein>
    <submittedName>
        <fullName evidence="1">Uncharacterized protein</fullName>
    </submittedName>
</protein>